<sequence>MSDELVALLGSAPPAVLASLLSRSTRAREAIESTLELPAAFAQAVLASGAGEALAALVRNSAFVRQHRDSALRVAASGDARLCVELLRHTDDEEIRRTVLDNADPADPGWQVPDSPVRFAESLSWRRVDALAGHTPDPEIDREYLRRIHHWQAQVPVVTNLWRWHGRVEAAAALGAGILSPIVAELVGAALAEPTDEQGGAEQSGDGPRGGERNGDDDTYPTTAWDRQVAAIRDPQWSVRLLRELDDWADERRLPAEHRIDWPAVLAEHVDTPFGENATRSLLGRSDCPDEFLVGVGGRPLLPYLAERRRGVGPAVLAAFIRGPRGSGQTDPDLARVVRTGLDQGTVTVDEILEIVTPMATLCAVIDDDPDQGPGSVALRDAVGARIAAVLGTDPGAWRALWKLLPRWRRTLDRLLDASVRQADRTAEWADAEPAPVPSAQLGADPPRMSAARAMLRALVAACPVEVRVDVLPVLDDRAVFDLLAAGSVEPELVSALLDRRDLRCLRLLACARDLPVAQRERLLALGDPEVHAALFFQLDEADLGRRRQIVVGSRRFDRDDSSRVPLGAPLRDLCFGRGPFAGKGRSWRRLAPLVDSGDEDVAIELLRSVRIPTELLQLRLLLAVAERDGVAAARRVLAADLGERGTRAAPWLVGARAAAESALSPTEQDGGDAAALGRLSAAVADRSGPDAWIRRLRALATVSAAEELNLTVERHTVDDELLRREQAREPFPVYVVRYLRELPDCRLPLDSVLTATHPAADVLRAGAGAGWWRESDNPLPQMCQDTLGDNADAWQLAVELVEDFAGTVPELLSTAAATVSVTGAGAPAAGR</sequence>
<reference evidence="2 3" key="1">
    <citation type="submission" date="2021-01" db="EMBL/GenBank/DDBJ databases">
        <title>Whole genome shotgun sequence of Plantactinospora mayteni NBRC 109088.</title>
        <authorList>
            <person name="Komaki H."/>
            <person name="Tamura T."/>
        </authorList>
    </citation>
    <scope>NUCLEOTIDE SEQUENCE [LARGE SCALE GENOMIC DNA]</scope>
    <source>
        <strain evidence="2 3">NBRC 109088</strain>
    </source>
</reference>
<evidence type="ECO:0000313" key="2">
    <source>
        <dbReference type="EMBL" id="GIG98835.1"/>
    </source>
</evidence>
<protein>
    <submittedName>
        <fullName evidence="2">Uncharacterized protein</fullName>
    </submittedName>
</protein>
<feature type="region of interest" description="Disordered" evidence="1">
    <location>
        <begin position="193"/>
        <end position="225"/>
    </location>
</feature>
<accession>A0ABQ4EW49</accession>
<evidence type="ECO:0000313" key="3">
    <source>
        <dbReference type="Proteomes" id="UP000621500"/>
    </source>
</evidence>
<dbReference type="RefSeq" id="WP_203860240.1">
    <property type="nucleotide sequence ID" value="NZ_BAAAZQ010000027.1"/>
</dbReference>
<gene>
    <name evidence="2" type="ORF">Pma05_54080</name>
</gene>
<dbReference type="Proteomes" id="UP000621500">
    <property type="component" value="Unassembled WGS sequence"/>
</dbReference>
<proteinExistence type="predicted"/>
<keyword evidence="3" id="KW-1185">Reference proteome</keyword>
<evidence type="ECO:0000256" key="1">
    <source>
        <dbReference type="SAM" id="MobiDB-lite"/>
    </source>
</evidence>
<name>A0ABQ4EW49_9ACTN</name>
<dbReference type="EMBL" id="BONX01000036">
    <property type="protein sequence ID" value="GIG98835.1"/>
    <property type="molecule type" value="Genomic_DNA"/>
</dbReference>
<comment type="caution">
    <text evidence="2">The sequence shown here is derived from an EMBL/GenBank/DDBJ whole genome shotgun (WGS) entry which is preliminary data.</text>
</comment>
<organism evidence="2 3">
    <name type="scientific">Plantactinospora mayteni</name>
    <dbReference type="NCBI Taxonomy" id="566021"/>
    <lineage>
        <taxon>Bacteria</taxon>
        <taxon>Bacillati</taxon>
        <taxon>Actinomycetota</taxon>
        <taxon>Actinomycetes</taxon>
        <taxon>Micromonosporales</taxon>
        <taxon>Micromonosporaceae</taxon>
        <taxon>Plantactinospora</taxon>
    </lineage>
</organism>